<organism evidence="2 3">
    <name type="scientific">Rhizopogon vesiculosus</name>
    <dbReference type="NCBI Taxonomy" id="180088"/>
    <lineage>
        <taxon>Eukaryota</taxon>
        <taxon>Fungi</taxon>
        <taxon>Dikarya</taxon>
        <taxon>Basidiomycota</taxon>
        <taxon>Agaricomycotina</taxon>
        <taxon>Agaricomycetes</taxon>
        <taxon>Agaricomycetidae</taxon>
        <taxon>Boletales</taxon>
        <taxon>Suillineae</taxon>
        <taxon>Rhizopogonaceae</taxon>
        <taxon>Rhizopogon</taxon>
    </lineage>
</organism>
<feature type="region of interest" description="Disordered" evidence="1">
    <location>
        <begin position="78"/>
        <end position="98"/>
    </location>
</feature>
<evidence type="ECO:0000256" key="1">
    <source>
        <dbReference type="SAM" id="MobiDB-lite"/>
    </source>
</evidence>
<feature type="compositionally biased region" description="Low complexity" evidence="1">
    <location>
        <begin position="79"/>
        <end position="98"/>
    </location>
</feature>
<proteinExistence type="predicted"/>
<dbReference type="Proteomes" id="UP000183567">
    <property type="component" value="Unassembled WGS sequence"/>
</dbReference>
<evidence type="ECO:0000313" key="3">
    <source>
        <dbReference type="Proteomes" id="UP000183567"/>
    </source>
</evidence>
<protein>
    <submittedName>
        <fullName evidence="2">Uncharacterized protein</fullName>
    </submittedName>
</protein>
<comment type="caution">
    <text evidence="2">The sequence shown here is derived from an EMBL/GenBank/DDBJ whole genome shotgun (WGS) entry which is preliminary data.</text>
</comment>
<accession>A0A1J8QIN2</accession>
<keyword evidence="3" id="KW-1185">Reference proteome</keyword>
<gene>
    <name evidence="2" type="ORF">AZE42_12352</name>
</gene>
<dbReference type="EMBL" id="LVVM01000377">
    <property type="protein sequence ID" value="OJA20789.1"/>
    <property type="molecule type" value="Genomic_DNA"/>
</dbReference>
<sequence>MSKNNLSLSLKICRWSVPHLTLAVCDGFDSLTTEFPFVVQPGLPTDDVFGSDIDETPLFITINVSLPLSELIVGDGADGDSNSSSVSISSDASRAGSSMDVDATKAGSFANPCAGDATKIREDYSLLVGGAMFLV</sequence>
<evidence type="ECO:0000313" key="2">
    <source>
        <dbReference type="EMBL" id="OJA20789.1"/>
    </source>
</evidence>
<reference evidence="2 3" key="1">
    <citation type="submission" date="2016-03" db="EMBL/GenBank/DDBJ databases">
        <title>Comparative genomics of the ectomycorrhizal sister species Rhizopogon vinicolor and Rhizopogon vesiculosus (Basidiomycota: Boletales) reveals a divergence of the mating type B locus.</title>
        <authorList>
            <person name="Mujic A.B."/>
            <person name="Kuo A."/>
            <person name="Tritt A."/>
            <person name="Lipzen A."/>
            <person name="Chen C."/>
            <person name="Johnson J."/>
            <person name="Sharma A."/>
            <person name="Barry K."/>
            <person name="Grigoriev I.V."/>
            <person name="Spatafora J.W."/>
        </authorList>
    </citation>
    <scope>NUCLEOTIDE SEQUENCE [LARGE SCALE GENOMIC DNA]</scope>
    <source>
        <strain evidence="2 3">AM-OR11-056</strain>
    </source>
</reference>
<name>A0A1J8QIN2_9AGAM</name>
<dbReference type="AlphaFoldDB" id="A0A1J8QIN2"/>